<evidence type="ECO:0000256" key="12">
    <source>
        <dbReference type="SAM" id="MobiDB-lite"/>
    </source>
</evidence>
<keyword evidence="9 13" id="KW-0472">Membrane</keyword>
<evidence type="ECO:0000256" key="1">
    <source>
        <dbReference type="ARBA" id="ARBA00004162"/>
    </source>
</evidence>
<evidence type="ECO:0000256" key="4">
    <source>
        <dbReference type="ARBA" id="ARBA00022670"/>
    </source>
</evidence>
<evidence type="ECO:0000256" key="3">
    <source>
        <dbReference type="ARBA" id="ARBA00022475"/>
    </source>
</evidence>
<gene>
    <name evidence="16" type="primary">mycP</name>
    <name evidence="16" type="ORF">ACEZDJ_39220</name>
</gene>
<dbReference type="InterPro" id="IPR006311">
    <property type="entry name" value="TAT_signal"/>
</dbReference>
<dbReference type="InterPro" id="IPR023827">
    <property type="entry name" value="Peptidase_S8_Asp-AS"/>
</dbReference>
<keyword evidence="7 10" id="KW-0720">Serine protease</keyword>
<keyword evidence="6 10" id="KW-0378">Hydrolase</keyword>
<evidence type="ECO:0000256" key="10">
    <source>
        <dbReference type="PROSITE-ProRule" id="PRU01240"/>
    </source>
</evidence>
<keyword evidence="8 13" id="KW-1133">Transmembrane helix</keyword>
<evidence type="ECO:0000256" key="8">
    <source>
        <dbReference type="ARBA" id="ARBA00022989"/>
    </source>
</evidence>
<feature type="transmembrane region" description="Helical" evidence="13">
    <location>
        <begin position="379"/>
        <end position="400"/>
    </location>
</feature>
<dbReference type="InterPro" id="IPR036852">
    <property type="entry name" value="Peptidase_S8/S53_dom_sf"/>
</dbReference>
<dbReference type="EMBL" id="JBHEZZ010000043">
    <property type="protein sequence ID" value="MFC1407330.1"/>
    <property type="molecule type" value="Genomic_DNA"/>
</dbReference>
<dbReference type="PROSITE" id="PS51892">
    <property type="entry name" value="SUBTILASE"/>
    <property type="match status" value="1"/>
</dbReference>
<dbReference type="PRINTS" id="PR00723">
    <property type="entry name" value="SUBTILISIN"/>
</dbReference>
<feature type="signal peptide" evidence="14">
    <location>
        <begin position="1"/>
        <end position="31"/>
    </location>
</feature>
<dbReference type="InterPro" id="IPR023834">
    <property type="entry name" value="T7SS_pept_S8A_mycosin"/>
</dbReference>
<evidence type="ECO:0000256" key="13">
    <source>
        <dbReference type="SAM" id="Phobius"/>
    </source>
</evidence>
<keyword evidence="17" id="KW-1185">Reference proteome</keyword>
<feature type="active site" description="Charge relay system" evidence="10">
    <location>
        <position position="118"/>
    </location>
</feature>
<sequence>MSRHHHRRRAALPALLAAAALTVTAPGPALALDHPPRTALASDGQCVFPSANIPGEPWSLQRVLLSQLWRYATGKGVTVAVIDTGVDNTNPQLRGAVVAGTSYLTGDKGTSFTDTVGHGTMVAGIIAARPAQGTGFVGLAKDATILSLRQNDGQGSGGDIENMAKAVDEAVAKGAGVINISQDVSSNGKPVYQPESGDLGKAIAKAIRHGVVVVAAAGNENLSDPTYPAAFPGVLGVGASDRDNERADGFSETGPSVQVAAPGVDMVSTVPKGGQCVDSGTSFAAPYAAAVAALLKQKYPTWTPAQIIARIEQTAQRTDAGRNNYVGWGVVDPVAALSDDSPPESAAVPTVRSRTSAAPLQPMPMALGETQADRDRRTAAYVLGIGLLVVLLITGTAVVVRDMQRRRTD</sequence>
<dbReference type="InterPro" id="IPR000209">
    <property type="entry name" value="Peptidase_S8/S53_dom"/>
</dbReference>
<keyword evidence="5 13" id="KW-0812">Transmembrane</keyword>
<evidence type="ECO:0000313" key="16">
    <source>
        <dbReference type="EMBL" id="MFC1407330.1"/>
    </source>
</evidence>
<dbReference type="Pfam" id="PF00082">
    <property type="entry name" value="Peptidase_S8"/>
    <property type="match status" value="1"/>
</dbReference>
<dbReference type="PROSITE" id="PS00136">
    <property type="entry name" value="SUBTILASE_ASP"/>
    <property type="match status" value="1"/>
</dbReference>
<proteinExistence type="inferred from homology"/>
<evidence type="ECO:0000256" key="6">
    <source>
        <dbReference type="ARBA" id="ARBA00022801"/>
    </source>
</evidence>
<dbReference type="InterPro" id="IPR015500">
    <property type="entry name" value="Peptidase_S8_subtilisin-rel"/>
</dbReference>
<feature type="active site" description="Charge relay system" evidence="10">
    <location>
        <position position="282"/>
    </location>
</feature>
<evidence type="ECO:0000256" key="14">
    <source>
        <dbReference type="SAM" id="SignalP"/>
    </source>
</evidence>
<feature type="domain" description="Peptidase S8/S53" evidence="15">
    <location>
        <begin position="74"/>
        <end position="329"/>
    </location>
</feature>
<feature type="chain" id="PRO_5046319712" evidence="14">
    <location>
        <begin position="32"/>
        <end position="409"/>
    </location>
</feature>
<name>A0ABV6V0T6_9ACTN</name>
<dbReference type="InterPro" id="IPR022398">
    <property type="entry name" value="Peptidase_S8_His-AS"/>
</dbReference>
<dbReference type="GO" id="GO:0006508">
    <property type="term" value="P:proteolysis"/>
    <property type="evidence" value="ECO:0007669"/>
    <property type="project" value="UniProtKB-KW"/>
</dbReference>
<dbReference type="SUPFAM" id="SSF52743">
    <property type="entry name" value="Subtilisin-like"/>
    <property type="match status" value="1"/>
</dbReference>
<dbReference type="PROSITE" id="PS00138">
    <property type="entry name" value="SUBTILASE_SER"/>
    <property type="match status" value="1"/>
</dbReference>
<comment type="subcellular location">
    <subcellularLocation>
        <location evidence="1">Cell membrane</location>
        <topology evidence="1">Single-pass membrane protein</topology>
    </subcellularLocation>
</comment>
<dbReference type="RefSeq" id="WP_030265584.1">
    <property type="nucleotide sequence ID" value="NZ_JBHEZZ010000043.1"/>
</dbReference>
<evidence type="ECO:0000256" key="7">
    <source>
        <dbReference type="ARBA" id="ARBA00022825"/>
    </source>
</evidence>
<dbReference type="Gene3D" id="3.40.50.200">
    <property type="entry name" value="Peptidase S8/S53 domain"/>
    <property type="match status" value="1"/>
</dbReference>
<dbReference type="InterPro" id="IPR050131">
    <property type="entry name" value="Peptidase_S8_subtilisin-like"/>
</dbReference>
<protein>
    <submittedName>
        <fullName evidence="16">Type VII secretion-associated serine protease mycosin</fullName>
    </submittedName>
</protein>
<dbReference type="PANTHER" id="PTHR43806">
    <property type="entry name" value="PEPTIDASE S8"/>
    <property type="match status" value="1"/>
</dbReference>
<dbReference type="PROSITE" id="PS00137">
    <property type="entry name" value="SUBTILASE_HIS"/>
    <property type="match status" value="1"/>
</dbReference>
<organism evidence="16 17">
    <name type="scientific">Streptacidiphilus cavernicola</name>
    <dbReference type="NCBI Taxonomy" id="3342716"/>
    <lineage>
        <taxon>Bacteria</taxon>
        <taxon>Bacillati</taxon>
        <taxon>Actinomycetota</taxon>
        <taxon>Actinomycetes</taxon>
        <taxon>Kitasatosporales</taxon>
        <taxon>Streptomycetaceae</taxon>
        <taxon>Streptacidiphilus</taxon>
    </lineage>
</organism>
<keyword evidence="14" id="KW-0732">Signal</keyword>
<evidence type="ECO:0000313" key="17">
    <source>
        <dbReference type="Proteomes" id="UP001592528"/>
    </source>
</evidence>
<reference evidence="16 17" key="1">
    <citation type="submission" date="2024-09" db="EMBL/GenBank/DDBJ databases">
        <authorList>
            <person name="Lee S.D."/>
        </authorList>
    </citation>
    <scope>NUCLEOTIDE SEQUENCE [LARGE SCALE GENOMIC DNA]</scope>
    <source>
        <strain evidence="16 17">N1-5</strain>
    </source>
</reference>
<evidence type="ECO:0000256" key="11">
    <source>
        <dbReference type="RuleBase" id="RU003355"/>
    </source>
</evidence>
<feature type="active site" description="Charge relay system" evidence="10">
    <location>
        <position position="83"/>
    </location>
</feature>
<accession>A0ABV6V0T6</accession>
<feature type="region of interest" description="Disordered" evidence="12">
    <location>
        <begin position="339"/>
        <end position="371"/>
    </location>
</feature>
<dbReference type="PROSITE" id="PS51318">
    <property type="entry name" value="TAT"/>
    <property type="match status" value="1"/>
</dbReference>
<evidence type="ECO:0000259" key="15">
    <source>
        <dbReference type="Pfam" id="PF00082"/>
    </source>
</evidence>
<dbReference type="Proteomes" id="UP001592528">
    <property type="component" value="Unassembled WGS sequence"/>
</dbReference>
<dbReference type="InterPro" id="IPR023828">
    <property type="entry name" value="Peptidase_S8_Ser-AS"/>
</dbReference>
<keyword evidence="3" id="KW-1003">Cell membrane</keyword>
<evidence type="ECO:0000256" key="5">
    <source>
        <dbReference type="ARBA" id="ARBA00022692"/>
    </source>
</evidence>
<comment type="caution">
    <text evidence="16">The sequence shown here is derived from an EMBL/GenBank/DDBJ whole genome shotgun (WGS) entry which is preliminary data.</text>
</comment>
<dbReference type="GO" id="GO:0008233">
    <property type="term" value="F:peptidase activity"/>
    <property type="evidence" value="ECO:0007669"/>
    <property type="project" value="UniProtKB-KW"/>
</dbReference>
<keyword evidence="4 10" id="KW-0645">Protease</keyword>
<dbReference type="PANTHER" id="PTHR43806:SF11">
    <property type="entry name" value="CEREVISIN-RELATED"/>
    <property type="match status" value="1"/>
</dbReference>
<evidence type="ECO:0000256" key="9">
    <source>
        <dbReference type="ARBA" id="ARBA00023136"/>
    </source>
</evidence>
<evidence type="ECO:0000256" key="2">
    <source>
        <dbReference type="ARBA" id="ARBA00011073"/>
    </source>
</evidence>
<comment type="similarity">
    <text evidence="2 10 11">Belongs to the peptidase S8 family.</text>
</comment>
<dbReference type="NCBIfam" id="TIGR03921">
    <property type="entry name" value="T7SS_mycosin"/>
    <property type="match status" value="1"/>
</dbReference>